<name>A0A3B3H603_ORYLA</name>
<feature type="disulfide bond" evidence="10">
    <location>
        <begin position="1214"/>
        <end position="1257"/>
    </location>
</feature>
<feature type="disulfide bond" evidence="9">
    <location>
        <begin position="1071"/>
        <end position="1080"/>
    </location>
</feature>
<dbReference type="SMART" id="SM00032">
    <property type="entry name" value="CCP"/>
    <property type="match status" value="1"/>
</dbReference>
<evidence type="ECO:0000256" key="8">
    <source>
        <dbReference type="ARBA" id="ARBA00023319"/>
    </source>
</evidence>
<dbReference type="Gene3D" id="2.10.25.10">
    <property type="entry name" value="Laminin"/>
    <property type="match status" value="1"/>
</dbReference>
<dbReference type="InterPro" id="IPR001304">
    <property type="entry name" value="C-type_lectin-like"/>
</dbReference>
<feature type="disulfide bond" evidence="10">
    <location>
        <begin position="1243"/>
        <end position="1270"/>
    </location>
</feature>
<feature type="compositionally biased region" description="Low complexity" evidence="12">
    <location>
        <begin position="547"/>
        <end position="557"/>
    </location>
</feature>
<feature type="compositionally biased region" description="Polar residues" evidence="12">
    <location>
        <begin position="982"/>
        <end position="999"/>
    </location>
</feature>
<dbReference type="PRINTS" id="PR01265">
    <property type="entry name" value="LINKMODULE"/>
</dbReference>
<dbReference type="FunFam" id="3.10.100.10:FF:000003">
    <property type="entry name" value="Versican core protein"/>
    <property type="match status" value="1"/>
</dbReference>
<evidence type="ECO:0000256" key="9">
    <source>
        <dbReference type="PROSITE-ProRule" id="PRU00076"/>
    </source>
</evidence>
<accession>A0A3B3H603</accession>
<dbReference type="Pfam" id="PF00084">
    <property type="entry name" value="Sushi"/>
    <property type="match status" value="1"/>
</dbReference>
<dbReference type="InterPro" id="IPR007110">
    <property type="entry name" value="Ig-like_dom"/>
</dbReference>
<keyword evidence="8" id="KW-0393">Immunoglobulin domain</keyword>
<dbReference type="InterPro" id="IPR016186">
    <property type="entry name" value="C-type_lectin-like/link_sf"/>
</dbReference>
<feature type="compositionally biased region" description="Polar residues" evidence="12">
    <location>
        <begin position="947"/>
        <end position="956"/>
    </location>
</feature>
<dbReference type="FunFam" id="2.10.70.10:FF:000003">
    <property type="entry name" value="Versican core protein"/>
    <property type="match status" value="1"/>
</dbReference>
<dbReference type="FunFam" id="3.10.100.10:FF:000011">
    <property type="entry name" value="Aggrecan core protein"/>
    <property type="match status" value="1"/>
</dbReference>
<dbReference type="CDD" id="cd00054">
    <property type="entry name" value="EGF_CA"/>
    <property type="match status" value="1"/>
</dbReference>
<dbReference type="SMART" id="SM00445">
    <property type="entry name" value="LINK"/>
    <property type="match status" value="2"/>
</dbReference>
<evidence type="ECO:0000256" key="6">
    <source>
        <dbReference type="ARBA" id="ARBA00023157"/>
    </source>
</evidence>
<evidence type="ECO:0000256" key="3">
    <source>
        <dbReference type="ARBA" id="ARBA00022729"/>
    </source>
</evidence>
<dbReference type="PROSITE" id="PS00615">
    <property type="entry name" value="C_TYPE_LECTIN_1"/>
    <property type="match status" value="1"/>
</dbReference>
<dbReference type="PROSITE" id="PS50026">
    <property type="entry name" value="EGF_3"/>
    <property type="match status" value="1"/>
</dbReference>
<feature type="compositionally biased region" description="Polar residues" evidence="12">
    <location>
        <begin position="502"/>
        <end position="512"/>
    </location>
</feature>
<feature type="domain" description="C-type lectin" evidence="15">
    <location>
        <begin position="1094"/>
        <end position="1208"/>
    </location>
</feature>
<dbReference type="PROSITE" id="PS50963">
    <property type="entry name" value="LINK_2"/>
    <property type="match status" value="2"/>
</dbReference>
<dbReference type="InterPro" id="IPR000436">
    <property type="entry name" value="Sushi_SCR_CCP_dom"/>
</dbReference>
<dbReference type="GO" id="GO:0007417">
    <property type="term" value="P:central nervous system development"/>
    <property type="evidence" value="ECO:0000318"/>
    <property type="project" value="GO_Central"/>
</dbReference>
<feature type="domain" description="Ig-like" evidence="16">
    <location>
        <begin position="28"/>
        <end position="154"/>
    </location>
</feature>
<evidence type="ECO:0000259" key="16">
    <source>
        <dbReference type="PROSITE" id="PS50835"/>
    </source>
</evidence>
<evidence type="ECO:0000259" key="14">
    <source>
        <dbReference type="PROSITE" id="PS50026"/>
    </source>
</evidence>
<dbReference type="GO" id="GO:0045202">
    <property type="term" value="C:synapse"/>
    <property type="evidence" value="ECO:0000318"/>
    <property type="project" value="GO_Central"/>
</dbReference>
<dbReference type="Bgee" id="ENSORLG00000026486">
    <property type="expression patterns" value="Expressed in brain and 8 other cell types or tissues"/>
</dbReference>
<evidence type="ECO:0000256" key="4">
    <source>
        <dbReference type="ARBA" id="ARBA00022737"/>
    </source>
</evidence>
<protein>
    <recommendedName>
        <fullName evidence="21">Brevican</fullName>
    </recommendedName>
</protein>
<evidence type="ECO:0000256" key="2">
    <source>
        <dbReference type="ARBA" id="ARBA00022525"/>
    </source>
</evidence>
<dbReference type="CDD" id="cd00033">
    <property type="entry name" value="CCP"/>
    <property type="match status" value="1"/>
</dbReference>
<feature type="signal peptide" evidence="13">
    <location>
        <begin position="1"/>
        <end position="21"/>
    </location>
</feature>
<dbReference type="SUPFAM" id="SSF56436">
    <property type="entry name" value="C-type lectin-like"/>
    <property type="match status" value="3"/>
</dbReference>
<dbReference type="CDD" id="cd03520">
    <property type="entry name" value="Link_domain_CSPGs_modules_2_4"/>
    <property type="match status" value="1"/>
</dbReference>
<dbReference type="OrthoDB" id="441660at2759"/>
<feature type="domain" description="Link" evidence="18">
    <location>
        <begin position="156"/>
        <end position="251"/>
    </location>
</feature>
<dbReference type="GO" id="GO:0005540">
    <property type="term" value="F:hyaluronic acid binding"/>
    <property type="evidence" value="ECO:0007669"/>
    <property type="project" value="InterPro"/>
</dbReference>
<dbReference type="InterPro" id="IPR003599">
    <property type="entry name" value="Ig_sub"/>
</dbReference>
<evidence type="ECO:0000313" key="20">
    <source>
        <dbReference type="Proteomes" id="UP000001038"/>
    </source>
</evidence>
<dbReference type="Pfam" id="PF07686">
    <property type="entry name" value="V-set"/>
    <property type="match status" value="1"/>
</dbReference>
<dbReference type="PROSITE" id="PS50041">
    <property type="entry name" value="C_TYPE_LECTIN_2"/>
    <property type="match status" value="1"/>
</dbReference>
<dbReference type="GO" id="GO:0072534">
    <property type="term" value="C:perineuronal net"/>
    <property type="evidence" value="ECO:0000318"/>
    <property type="project" value="GO_Central"/>
</dbReference>
<dbReference type="PANTHER" id="PTHR22804:SF41">
    <property type="entry name" value="BREVICAN CORE PROTEIN"/>
    <property type="match status" value="1"/>
</dbReference>
<keyword evidence="5" id="KW-0654">Proteoglycan</keyword>
<dbReference type="FunFam" id="3.10.100.10:FF:000002">
    <property type="entry name" value="Hyaluronan proteoglycan link protein 1"/>
    <property type="match status" value="1"/>
</dbReference>
<dbReference type="SMART" id="SM00409">
    <property type="entry name" value="IG"/>
    <property type="match status" value="1"/>
</dbReference>
<feature type="domain" description="Link" evidence="18">
    <location>
        <begin position="254"/>
        <end position="353"/>
    </location>
</feature>
<feature type="disulfide bond" evidence="11">
    <location>
        <begin position="300"/>
        <end position="321"/>
    </location>
</feature>
<feature type="chain" id="PRO_5017254426" description="Brevican" evidence="13">
    <location>
        <begin position="22"/>
        <end position="1312"/>
    </location>
</feature>
<dbReference type="PROSITE" id="PS00022">
    <property type="entry name" value="EGF_1"/>
    <property type="match status" value="1"/>
</dbReference>
<feature type="compositionally biased region" description="Polar residues" evidence="12">
    <location>
        <begin position="462"/>
        <end position="474"/>
    </location>
</feature>
<keyword evidence="4" id="KW-0677">Repeat</keyword>
<feature type="compositionally biased region" description="Polar residues" evidence="12">
    <location>
        <begin position="966"/>
        <end position="975"/>
    </location>
</feature>
<feature type="region of interest" description="Disordered" evidence="12">
    <location>
        <begin position="917"/>
        <end position="1011"/>
    </location>
</feature>
<evidence type="ECO:0000313" key="19">
    <source>
        <dbReference type="Ensembl" id="ENSORLP00000026935.1"/>
    </source>
</evidence>
<dbReference type="GO" id="GO:0007155">
    <property type="term" value="P:cell adhesion"/>
    <property type="evidence" value="ECO:0007669"/>
    <property type="project" value="InterPro"/>
</dbReference>
<keyword evidence="10" id="KW-0768">Sushi</keyword>
<dbReference type="Pfam" id="PF00193">
    <property type="entry name" value="Xlink"/>
    <property type="match status" value="2"/>
</dbReference>
<evidence type="ECO:0000256" key="13">
    <source>
        <dbReference type="SAM" id="SignalP"/>
    </source>
</evidence>
<keyword evidence="9" id="KW-0245">EGF-like domain</keyword>
<dbReference type="InterPro" id="IPR000538">
    <property type="entry name" value="Link_dom"/>
</dbReference>
<dbReference type="Gene3D" id="3.10.100.10">
    <property type="entry name" value="Mannose-Binding Protein A, subunit A"/>
    <property type="match status" value="3"/>
</dbReference>
<dbReference type="Gene3D" id="2.60.40.10">
    <property type="entry name" value="Immunoglobulins"/>
    <property type="match status" value="1"/>
</dbReference>
<evidence type="ECO:0000259" key="17">
    <source>
        <dbReference type="PROSITE" id="PS50923"/>
    </source>
</evidence>
<dbReference type="GeneTree" id="ENSGT00940000157343"/>
<evidence type="ECO:0000256" key="10">
    <source>
        <dbReference type="PROSITE-ProRule" id="PRU00302"/>
    </source>
</evidence>
<dbReference type="SMART" id="SM00181">
    <property type="entry name" value="EGF"/>
    <property type="match status" value="1"/>
</dbReference>
<reference evidence="19" key="2">
    <citation type="submission" date="2025-08" db="UniProtKB">
        <authorList>
            <consortium name="Ensembl"/>
        </authorList>
    </citation>
    <scope>IDENTIFICATION</scope>
    <source>
        <strain evidence="19">Hd-rR</strain>
    </source>
</reference>
<keyword evidence="7" id="KW-0325">Glycoprotein</keyword>
<evidence type="ECO:0008006" key="21">
    <source>
        <dbReference type="Google" id="ProtNLM"/>
    </source>
</evidence>
<dbReference type="InParanoid" id="A0A3B3H603"/>
<gene>
    <name evidence="19" type="primary">LOC101163548</name>
</gene>
<dbReference type="InterPro" id="IPR013106">
    <property type="entry name" value="Ig_V-set"/>
</dbReference>
<dbReference type="InterPro" id="IPR018378">
    <property type="entry name" value="C-type_lectin_CS"/>
</dbReference>
<dbReference type="InterPro" id="IPR050691">
    <property type="entry name" value="Hyaluronan_bind_Proteoglycan"/>
</dbReference>
<evidence type="ECO:0000256" key="5">
    <source>
        <dbReference type="ARBA" id="ARBA00022974"/>
    </source>
</evidence>
<evidence type="ECO:0000256" key="12">
    <source>
        <dbReference type="SAM" id="MobiDB-lite"/>
    </source>
</evidence>
<organism evidence="19 20">
    <name type="scientific">Oryzias latipes</name>
    <name type="common">Japanese rice fish</name>
    <name type="synonym">Japanese killifish</name>
    <dbReference type="NCBI Taxonomy" id="8090"/>
    <lineage>
        <taxon>Eukaryota</taxon>
        <taxon>Metazoa</taxon>
        <taxon>Chordata</taxon>
        <taxon>Craniata</taxon>
        <taxon>Vertebrata</taxon>
        <taxon>Euteleostomi</taxon>
        <taxon>Actinopterygii</taxon>
        <taxon>Neopterygii</taxon>
        <taxon>Teleostei</taxon>
        <taxon>Neoteleostei</taxon>
        <taxon>Acanthomorphata</taxon>
        <taxon>Ovalentaria</taxon>
        <taxon>Atherinomorphae</taxon>
        <taxon>Beloniformes</taxon>
        <taxon>Adrianichthyidae</taxon>
        <taxon>Oryziinae</taxon>
        <taxon>Oryzias</taxon>
    </lineage>
</organism>
<keyword evidence="3 13" id="KW-0732">Signal</keyword>
<dbReference type="PROSITE" id="PS50923">
    <property type="entry name" value="SUSHI"/>
    <property type="match status" value="1"/>
</dbReference>
<dbReference type="SMART" id="SM00034">
    <property type="entry name" value="CLECT"/>
    <property type="match status" value="1"/>
</dbReference>
<keyword evidence="6 9" id="KW-1015">Disulfide bond</keyword>
<dbReference type="InterPro" id="IPR035976">
    <property type="entry name" value="Sushi/SCR/CCP_sf"/>
</dbReference>
<feature type="compositionally biased region" description="Low complexity" evidence="12">
    <location>
        <begin position="604"/>
        <end position="633"/>
    </location>
</feature>
<dbReference type="InterPro" id="IPR013783">
    <property type="entry name" value="Ig-like_fold"/>
</dbReference>
<dbReference type="InterPro" id="IPR000742">
    <property type="entry name" value="EGF"/>
</dbReference>
<evidence type="ECO:0000259" key="15">
    <source>
        <dbReference type="PROSITE" id="PS50041"/>
    </source>
</evidence>
<dbReference type="InterPro" id="IPR016187">
    <property type="entry name" value="CTDL_fold"/>
</dbReference>
<dbReference type="Ensembl" id="ENSORLT00000046405.1">
    <property type="protein sequence ID" value="ENSORLP00000026935.1"/>
    <property type="gene ID" value="ENSORLG00000026486.1"/>
</dbReference>
<sequence>MLPTGSRRVLVLPLLCHLALAFPTPITPSYDEEEHLRVNIPHSGPVFAPLGSSISIPCLLSLSPTSSSSAPLVPRVKWTMVSGGKETHILVARGQRVKINDEYRDRAALLNYTSFPQDPALRLGDLRHGDSGFYRCQVQQGLEDTSDVFQLEVRGVVFHYRDASDRYAFSFQQAHRACEAIGAQMATPEQLLAAYHDGYEQCDAGWLADQSVRYPIQVPREGCYGDMDGQPGVRNYGMMDPDSLYDVYCYTEETGGEVLHDGGPQQLSFHEAQAFCRAAGARLATTAQLYAAWSQGLDRCSPGWLADGSVRYPIRNPRERCGGPQPGVKTLYRFSNQTGFPEPSSLHDVFCFKETSRNSSSSSSDYVSSDPEDVDQNVVVLMETERELLLSQPAEVEREAQSQLESLPFFSAPPATEIPVGTNPAGTSDAADPAPLPTSELRPSEDPSAASLDSPPAAGVSRSVSSTEIQTSFSPRLHHQTDPHPNATPTFHQPDLDRSSDEPQTQNQTVPGSNPEAHTPPPEEKVHLNRSGSESGDGEEDGKNVDDLLLTTRTVTDAEPTTEAGGMTEWSQTDASGDSPRERSSVMAMISTSQFFGAWVSTHEPPSASSEPQTSPPTSSASPGPLLLSSQVPSSPPQTRGSWAPKRGGGVDVEDEDLHATRPASQRLSDSSPPPGQTAAYTEFLQTGSSSHEDGSGAAAVLHPEGGAPAPTAEEETPGSPRVTEETSVSFSPPTGVLPEHSETPSVFGEAGVGFDPEDETRVSPTLHEQIRGTPALLGGEVADRDDSPVSTPHILGGGVPVGSTHFPKEPAETTRAYGPLDANATLSQGEDSSELLFEDVYGNASDAAPALKGDANTSLVFRQELQGAPTVEAETKVTTTPEYDATAVPTLVPMETVHVFPARDHLEDASVHAGEAPATIDPEDDSRGAPTLQVLSIAPPGPPTSESPLFSTSPGDQMDSKYSALGSSEGTNLNPAAGETVSMTTISTAQRSRHSWSSTPPPTALHETDDLATPPAGLDLLTQPPPLLLLPNERAAVGGAGKSSDACMDDDPCQNGGTCTEERGRVRCLCLPSYGGDFCQSDLERCEPGWEKFQGFCYRHFSLRQSWEVAEQHCRKLGAHLVSIMSPEEQDFLNRNYKEYQWTGLNDKTFEGDFCWSDGNPLLYENWYRGQPDSYFLSGEDCVVMVWHDGGRWSDVPCNYHLAYTCKKGTSSCGRPPKVRNAVMFGKVLQRYETNAAVRFHCQDGFQQRLRPLVRCLHGGRWERPQIQCIPEGGASERRPDLTVTTESNLAAAEVEDEATEKTVEFWEIKF</sequence>
<dbReference type="GO" id="GO:0001501">
    <property type="term" value="P:skeletal system development"/>
    <property type="evidence" value="ECO:0000318"/>
    <property type="project" value="GO_Central"/>
</dbReference>
<evidence type="ECO:0000259" key="18">
    <source>
        <dbReference type="PROSITE" id="PS50963"/>
    </source>
</evidence>
<dbReference type="PROSITE" id="PS50835">
    <property type="entry name" value="IG_LIKE"/>
    <property type="match status" value="1"/>
</dbReference>
<feature type="domain" description="Sushi" evidence="17">
    <location>
        <begin position="1212"/>
        <end position="1272"/>
    </location>
</feature>
<comment type="subcellular location">
    <subcellularLocation>
        <location evidence="1">Secreted</location>
    </subcellularLocation>
</comment>
<reference evidence="19" key="3">
    <citation type="submission" date="2025-09" db="UniProtKB">
        <authorList>
            <consortium name="Ensembl"/>
        </authorList>
    </citation>
    <scope>IDENTIFICATION</scope>
    <source>
        <strain evidence="19">Hd-rR</strain>
    </source>
</reference>
<dbReference type="PANTHER" id="PTHR22804">
    <property type="entry name" value="AGGRECAN/VERSICAN PROTEOGLYCAN"/>
    <property type="match status" value="1"/>
</dbReference>
<dbReference type="CDD" id="cd03517">
    <property type="entry name" value="Link_domain_CSPGs_modules_1_3"/>
    <property type="match status" value="1"/>
</dbReference>
<evidence type="ECO:0000256" key="1">
    <source>
        <dbReference type="ARBA" id="ARBA00004613"/>
    </source>
</evidence>
<feature type="domain" description="EGF-like" evidence="14">
    <location>
        <begin position="1044"/>
        <end position="1081"/>
    </location>
</feature>
<dbReference type="Pfam" id="PF00059">
    <property type="entry name" value="Lectin_C"/>
    <property type="match status" value="1"/>
</dbReference>
<dbReference type="Proteomes" id="UP000001038">
    <property type="component" value="Chromosome 11"/>
</dbReference>
<feature type="disulfide bond" evidence="11">
    <location>
        <begin position="202"/>
        <end position="223"/>
    </location>
</feature>
<dbReference type="Gene3D" id="2.10.70.10">
    <property type="entry name" value="Complement Module, domain 1"/>
    <property type="match status" value="1"/>
</dbReference>
<dbReference type="GO" id="GO:0005615">
    <property type="term" value="C:extracellular space"/>
    <property type="evidence" value="ECO:0000318"/>
    <property type="project" value="GO_Central"/>
</dbReference>
<feature type="region of interest" description="Disordered" evidence="12">
    <location>
        <begin position="411"/>
        <end position="747"/>
    </location>
</feature>
<keyword evidence="20" id="KW-1185">Reference proteome</keyword>
<proteinExistence type="predicted"/>
<dbReference type="SUPFAM" id="SSF57535">
    <property type="entry name" value="Complement control module/SCR domain"/>
    <property type="match status" value="1"/>
</dbReference>
<dbReference type="STRING" id="8090.ENSORLP00000026935"/>
<comment type="caution">
    <text evidence="9">Lacks conserved residue(s) required for the propagation of feature annotation.</text>
</comment>
<dbReference type="InterPro" id="IPR036179">
    <property type="entry name" value="Ig-like_dom_sf"/>
</dbReference>
<dbReference type="SUPFAM" id="SSF48726">
    <property type="entry name" value="Immunoglobulin"/>
    <property type="match status" value="1"/>
</dbReference>
<dbReference type="PROSITE" id="PS01241">
    <property type="entry name" value="LINK_1"/>
    <property type="match status" value="1"/>
</dbReference>
<keyword evidence="2" id="KW-0964">Secreted</keyword>
<feature type="compositionally biased region" description="Low complexity" evidence="12">
    <location>
        <begin position="446"/>
        <end position="458"/>
    </location>
</feature>
<reference evidence="19 20" key="1">
    <citation type="journal article" date="2007" name="Nature">
        <title>The medaka draft genome and insights into vertebrate genome evolution.</title>
        <authorList>
            <person name="Kasahara M."/>
            <person name="Naruse K."/>
            <person name="Sasaki S."/>
            <person name="Nakatani Y."/>
            <person name="Qu W."/>
            <person name="Ahsan B."/>
            <person name="Yamada T."/>
            <person name="Nagayasu Y."/>
            <person name="Doi K."/>
            <person name="Kasai Y."/>
            <person name="Jindo T."/>
            <person name="Kobayashi D."/>
            <person name="Shimada A."/>
            <person name="Toyoda A."/>
            <person name="Kuroki Y."/>
            <person name="Fujiyama A."/>
            <person name="Sasaki T."/>
            <person name="Shimizu A."/>
            <person name="Asakawa S."/>
            <person name="Shimizu N."/>
            <person name="Hashimoto S."/>
            <person name="Yang J."/>
            <person name="Lee Y."/>
            <person name="Matsushima K."/>
            <person name="Sugano S."/>
            <person name="Sakaizumi M."/>
            <person name="Narita T."/>
            <person name="Ohishi K."/>
            <person name="Haga S."/>
            <person name="Ohta F."/>
            <person name="Nomoto H."/>
            <person name="Nogata K."/>
            <person name="Morishita T."/>
            <person name="Endo T."/>
            <person name="Shin-I T."/>
            <person name="Takeda H."/>
            <person name="Morishita S."/>
            <person name="Kohara Y."/>
        </authorList>
    </citation>
    <scope>NUCLEOTIDE SEQUENCE [LARGE SCALE GENOMIC DNA]</scope>
    <source>
        <strain evidence="19 20">Hd-rR</strain>
    </source>
</reference>
<evidence type="ECO:0000256" key="11">
    <source>
        <dbReference type="PROSITE-ProRule" id="PRU00323"/>
    </source>
</evidence>
<evidence type="ECO:0000256" key="7">
    <source>
        <dbReference type="ARBA" id="ARBA00023180"/>
    </source>
</evidence>